<evidence type="ECO:0000313" key="2">
    <source>
        <dbReference type="Proteomes" id="UP000183832"/>
    </source>
</evidence>
<protein>
    <submittedName>
        <fullName evidence="1">CLUMA_CG015486, isoform A</fullName>
    </submittedName>
</protein>
<keyword evidence="2" id="KW-1185">Reference proteome</keyword>
<proteinExistence type="predicted"/>
<reference evidence="1 2" key="1">
    <citation type="submission" date="2015-04" db="EMBL/GenBank/DDBJ databases">
        <authorList>
            <person name="Syromyatnikov M.Y."/>
            <person name="Popov V.N."/>
        </authorList>
    </citation>
    <scope>NUCLEOTIDE SEQUENCE [LARGE SCALE GENOMIC DNA]</scope>
</reference>
<dbReference type="EMBL" id="CVRI01000057">
    <property type="protein sequence ID" value="CRL02147.1"/>
    <property type="molecule type" value="Genomic_DNA"/>
</dbReference>
<accession>A0A1J1IPI2</accession>
<dbReference type="Proteomes" id="UP000183832">
    <property type="component" value="Unassembled WGS sequence"/>
</dbReference>
<gene>
    <name evidence="1" type="ORF">CLUMA_CG015486</name>
</gene>
<evidence type="ECO:0000313" key="1">
    <source>
        <dbReference type="EMBL" id="CRL02147.1"/>
    </source>
</evidence>
<dbReference type="AlphaFoldDB" id="A0A1J1IPI2"/>
<name>A0A1J1IPI2_9DIPT</name>
<sequence>MLYYGCFKEIEFILKLQPPFYDWMLYKAICMFQSHLCQASAQAFSSLSCHELNVTTKADDSDSCNHFMTPLFILIQFELVKHSAKILENKSLSTENQITVKL</sequence>
<organism evidence="1 2">
    <name type="scientific">Clunio marinus</name>
    <dbReference type="NCBI Taxonomy" id="568069"/>
    <lineage>
        <taxon>Eukaryota</taxon>
        <taxon>Metazoa</taxon>
        <taxon>Ecdysozoa</taxon>
        <taxon>Arthropoda</taxon>
        <taxon>Hexapoda</taxon>
        <taxon>Insecta</taxon>
        <taxon>Pterygota</taxon>
        <taxon>Neoptera</taxon>
        <taxon>Endopterygota</taxon>
        <taxon>Diptera</taxon>
        <taxon>Nematocera</taxon>
        <taxon>Chironomoidea</taxon>
        <taxon>Chironomidae</taxon>
        <taxon>Clunio</taxon>
    </lineage>
</organism>